<proteinExistence type="predicted"/>
<reference evidence="14" key="1">
    <citation type="submission" date="2024-04" db="EMBL/GenBank/DDBJ databases">
        <title>Salinicola lusitanus LLJ914,a marine bacterium isolated from the Okinawa Trough.</title>
        <authorList>
            <person name="Li J."/>
        </authorList>
    </citation>
    <scope>NUCLEOTIDE SEQUENCE [LARGE SCALE GENOMIC DNA]</scope>
</reference>
<evidence type="ECO:0000256" key="7">
    <source>
        <dbReference type="ARBA" id="ARBA00022989"/>
    </source>
</evidence>
<evidence type="ECO:0000313" key="13">
    <source>
        <dbReference type="EMBL" id="KAK7901845.1"/>
    </source>
</evidence>
<keyword evidence="10" id="KW-0407">Ion channel</keyword>
<dbReference type="GO" id="GO:0045211">
    <property type="term" value="C:postsynaptic membrane"/>
    <property type="evidence" value="ECO:0007669"/>
    <property type="project" value="TreeGrafter"/>
</dbReference>
<keyword evidence="14" id="KW-1185">Reference proteome</keyword>
<keyword evidence="5" id="KW-0631">Potassium channel</keyword>
<feature type="transmembrane region" description="Helical" evidence="11">
    <location>
        <begin position="74"/>
        <end position="97"/>
    </location>
</feature>
<keyword evidence="9 11" id="KW-0472">Membrane</keyword>
<gene>
    <name evidence="13" type="ORF">WMY93_018614</name>
</gene>
<keyword evidence="7 11" id="KW-1133">Transmembrane helix</keyword>
<evidence type="ECO:0000256" key="1">
    <source>
        <dbReference type="ARBA" id="ARBA00004141"/>
    </source>
</evidence>
<dbReference type="PANTHER" id="PTHR10027">
    <property type="entry name" value="CALCIUM-ACTIVATED POTASSIUM CHANNEL ALPHA CHAIN"/>
    <property type="match status" value="1"/>
</dbReference>
<feature type="transmembrane region" description="Helical" evidence="11">
    <location>
        <begin position="50"/>
        <end position="68"/>
    </location>
</feature>
<protein>
    <recommendedName>
        <fullName evidence="12">Ion transport domain-containing protein</fullName>
    </recommendedName>
</protein>
<evidence type="ECO:0000259" key="12">
    <source>
        <dbReference type="Pfam" id="PF00520"/>
    </source>
</evidence>
<evidence type="ECO:0000256" key="8">
    <source>
        <dbReference type="ARBA" id="ARBA00023065"/>
    </source>
</evidence>
<dbReference type="InterPro" id="IPR047871">
    <property type="entry name" value="K_chnl_Slo-like"/>
</dbReference>
<dbReference type="PANTHER" id="PTHR10027:SF33">
    <property type="entry name" value="CALCIUM-ACTIVATED POTASSIUM CHANNEL SUBUNIT ALPHA-1-RELATED"/>
    <property type="match status" value="1"/>
</dbReference>
<dbReference type="SUPFAM" id="SSF81324">
    <property type="entry name" value="Voltage-gated potassium channels"/>
    <property type="match status" value="1"/>
</dbReference>
<comment type="caution">
    <text evidence="13">The sequence shown here is derived from an EMBL/GenBank/DDBJ whole genome shotgun (WGS) entry which is preliminary data.</text>
</comment>
<organism evidence="13 14">
    <name type="scientific">Mugilogobius chulae</name>
    <name type="common">yellowstripe goby</name>
    <dbReference type="NCBI Taxonomy" id="88201"/>
    <lineage>
        <taxon>Eukaryota</taxon>
        <taxon>Metazoa</taxon>
        <taxon>Chordata</taxon>
        <taxon>Craniata</taxon>
        <taxon>Vertebrata</taxon>
        <taxon>Euteleostomi</taxon>
        <taxon>Actinopterygii</taxon>
        <taxon>Neopterygii</taxon>
        <taxon>Teleostei</taxon>
        <taxon>Neoteleostei</taxon>
        <taxon>Acanthomorphata</taxon>
        <taxon>Gobiaria</taxon>
        <taxon>Gobiiformes</taxon>
        <taxon>Gobioidei</taxon>
        <taxon>Gobiidae</taxon>
        <taxon>Gobionellinae</taxon>
        <taxon>Mugilogobius</taxon>
    </lineage>
</organism>
<evidence type="ECO:0000256" key="11">
    <source>
        <dbReference type="SAM" id="Phobius"/>
    </source>
</evidence>
<dbReference type="Proteomes" id="UP001460270">
    <property type="component" value="Unassembled WGS sequence"/>
</dbReference>
<dbReference type="Pfam" id="PF00520">
    <property type="entry name" value="Ion_trans"/>
    <property type="match status" value="1"/>
</dbReference>
<evidence type="ECO:0000256" key="10">
    <source>
        <dbReference type="ARBA" id="ARBA00023303"/>
    </source>
</evidence>
<evidence type="ECO:0000256" key="9">
    <source>
        <dbReference type="ARBA" id="ARBA00023136"/>
    </source>
</evidence>
<feature type="domain" description="Ion transport" evidence="12">
    <location>
        <begin position="34"/>
        <end position="99"/>
    </location>
</feature>
<comment type="subcellular location">
    <subcellularLocation>
        <location evidence="1">Membrane</location>
        <topology evidence="1">Multi-pass membrane protein</topology>
    </subcellularLocation>
</comment>
<keyword evidence="8" id="KW-0406">Ion transport</keyword>
<keyword evidence="4 11" id="KW-0812">Transmembrane</keyword>
<dbReference type="Gene3D" id="1.20.120.350">
    <property type="entry name" value="Voltage-gated potassium channels. Chain C"/>
    <property type="match status" value="1"/>
</dbReference>
<evidence type="ECO:0000256" key="2">
    <source>
        <dbReference type="ARBA" id="ARBA00022448"/>
    </source>
</evidence>
<evidence type="ECO:0000256" key="4">
    <source>
        <dbReference type="ARBA" id="ARBA00022692"/>
    </source>
</evidence>
<dbReference type="AlphaFoldDB" id="A0AAW0NUL3"/>
<evidence type="ECO:0000256" key="6">
    <source>
        <dbReference type="ARBA" id="ARBA00022958"/>
    </source>
</evidence>
<keyword evidence="6" id="KW-0630">Potassium</keyword>
<dbReference type="InterPro" id="IPR027359">
    <property type="entry name" value="Volt_channel_dom_sf"/>
</dbReference>
<evidence type="ECO:0000313" key="14">
    <source>
        <dbReference type="Proteomes" id="UP001460270"/>
    </source>
</evidence>
<dbReference type="EMBL" id="JBBPFD010000013">
    <property type="protein sequence ID" value="KAK7901845.1"/>
    <property type="molecule type" value="Genomic_DNA"/>
</dbReference>
<dbReference type="InterPro" id="IPR005821">
    <property type="entry name" value="Ion_trans_dom"/>
</dbReference>
<evidence type="ECO:0000256" key="5">
    <source>
        <dbReference type="ARBA" id="ARBA00022826"/>
    </source>
</evidence>
<dbReference type="GO" id="GO:0060072">
    <property type="term" value="F:large conductance calcium-activated potassium channel activity"/>
    <property type="evidence" value="ECO:0007669"/>
    <property type="project" value="TreeGrafter"/>
</dbReference>
<sequence length="217" mass="24419">MQLNVDVGLYLRRGLVEEVKIRLCVCGGVGVLADPIESCQNFYKDFTLQIDMAFNVFFLLYFGLRFIAANDKLWFWLEVNSVVDFFTVPPVFVSVYLNRSWLAFYHSPFPPPTRCLFIHLDCVSKAPQGSGGTQLPSSLEVTGLACPRLIDNCYVQTLHLELCIVVSALFSMSSKGKYPKLCYIMTYFCQRGTKAWIYKAGLLLAGSICVPPPARAR</sequence>
<name>A0AAW0NUL3_9GOBI</name>
<evidence type="ECO:0000256" key="3">
    <source>
        <dbReference type="ARBA" id="ARBA00022538"/>
    </source>
</evidence>
<accession>A0AAW0NUL3</accession>
<keyword evidence="2" id="KW-0813">Transport</keyword>
<keyword evidence="3" id="KW-0633">Potassium transport</keyword>